<comment type="caution">
    <text evidence="7">The sequence shown here is derived from an EMBL/GenBank/DDBJ whole genome shotgun (WGS) entry which is preliminary data.</text>
</comment>
<dbReference type="PROSITE" id="PS51007">
    <property type="entry name" value="CYTC"/>
    <property type="match status" value="1"/>
</dbReference>
<evidence type="ECO:0000256" key="1">
    <source>
        <dbReference type="ARBA" id="ARBA00022617"/>
    </source>
</evidence>
<feature type="transmembrane region" description="Helical" evidence="5">
    <location>
        <begin position="12"/>
        <end position="31"/>
    </location>
</feature>
<dbReference type="InterPro" id="IPR009056">
    <property type="entry name" value="Cyt_c-like_dom"/>
</dbReference>
<evidence type="ECO:0000313" key="7">
    <source>
        <dbReference type="EMBL" id="MFC5269776.1"/>
    </source>
</evidence>
<evidence type="ECO:0000256" key="2">
    <source>
        <dbReference type="ARBA" id="ARBA00022723"/>
    </source>
</evidence>
<dbReference type="Gene3D" id="1.10.760.10">
    <property type="entry name" value="Cytochrome c-like domain"/>
    <property type="match status" value="1"/>
</dbReference>
<protein>
    <submittedName>
        <fullName evidence="7">C-type cytochrome</fullName>
    </submittedName>
</protein>
<sequence>MPERNFPRHRLIYTVLIIVFAVFSGFVYTQAVPETNAVNPKAVHGKTLWQQHNCSSCHQLYGLGGYLGPDLTNTLSTKGKGKNYAAAIMKNGTQVMPNFHLNDTEIEALLAFLEHADESGNNRVHSYQIGLDGTITSEGETQK</sequence>
<keyword evidence="5" id="KW-1133">Transmembrane helix</keyword>
<evidence type="ECO:0000313" key="8">
    <source>
        <dbReference type="Proteomes" id="UP001596161"/>
    </source>
</evidence>
<keyword evidence="5" id="KW-0812">Transmembrane</keyword>
<name>A0ABW0E939_9BACT</name>
<reference evidence="8" key="1">
    <citation type="journal article" date="2019" name="Int. J. Syst. Evol. Microbiol.">
        <title>The Global Catalogue of Microorganisms (GCM) 10K type strain sequencing project: providing services to taxonomists for standard genome sequencing and annotation.</title>
        <authorList>
            <consortium name="The Broad Institute Genomics Platform"/>
            <consortium name="The Broad Institute Genome Sequencing Center for Infectious Disease"/>
            <person name="Wu L."/>
            <person name="Ma J."/>
        </authorList>
    </citation>
    <scope>NUCLEOTIDE SEQUENCE [LARGE SCALE GENOMIC DNA]</scope>
    <source>
        <strain evidence="8">KACC 12602</strain>
    </source>
</reference>
<keyword evidence="8" id="KW-1185">Reference proteome</keyword>
<keyword evidence="1 4" id="KW-0349">Heme</keyword>
<proteinExistence type="predicted"/>
<feature type="domain" description="Cytochrome c" evidence="6">
    <location>
        <begin position="40"/>
        <end position="117"/>
    </location>
</feature>
<keyword evidence="5" id="KW-0472">Membrane</keyword>
<evidence type="ECO:0000256" key="3">
    <source>
        <dbReference type="ARBA" id="ARBA00023004"/>
    </source>
</evidence>
<organism evidence="7 8">
    <name type="scientific">Adhaeribacter terreus</name>
    <dbReference type="NCBI Taxonomy" id="529703"/>
    <lineage>
        <taxon>Bacteria</taxon>
        <taxon>Pseudomonadati</taxon>
        <taxon>Bacteroidota</taxon>
        <taxon>Cytophagia</taxon>
        <taxon>Cytophagales</taxon>
        <taxon>Hymenobacteraceae</taxon>
        <taxon>Adhaeribacter</taxon>
    </lineage>
</organism>
<keyword evidence="3 4" id="KW-0408">Iron</keyword>
<evidence type="ECO:0000259" key="6">
    <source>
        <dbReference type="PROSITE" id="PS51007"/>
    </source>
</evidence>
<dbReference type="SUPFAM" id="SSF46626">
    <property type="entry name" value="Cytochrome c"/>
    <property type="match status" value="1"/>
</dbReference>
<accession>A0ABW0E939</accession>
<evidence type="ECO:0000256" key="4">
    <source>
        <dbReference type="PROSITE-ProRule" id="PRU00433"/>
    </source>
</evidence>
<dbReference type="Pfam" id="PF13442">
    <property type="entry name" value="Cytochrome_CBB3"/>
    <property type="match status" value="1"/>
</dbReference>
<evidence type="ECO:0000256" key="5">
    <source>
        <dbReference type="SAM" id="Phobius"/>
    </source>
</evidence>
<dbReference type="EMBL" id="JBHSKT010000002">
    <property type="protein sequence ID" value="MFC5269776.1"/>
    <property type="molecule type" value="Genomic_DNA"/>
</dbReference>
<dbReference type="Proteomes" id="UP001596161">
    <property type="component" value="Unassembled WGS sequence"/>
</dbReference>
<dbReference type="RefSeq" id="WP_378016156.1">
    <property type="nucleotide sequence ID" value="NZ_JBHSKT010000002.1"/>
</dbReference>
<keyword evidence="2 4" id="KW-0479">Metal-binding</keyword>
<dbReference type="InterPro" id="IPR036909">
    <property type="entry name" value="Cyt_c-like_dom_sf"/>
</dbReference>
<gene>
    <name evidence="7" type="ORF">ACFPIB_04080</name>
</gene>